<dbReference type="Proteomes" id="UP001432180">
    <property type="component" value="Chromosome"/>
</dbReference>
<name>A0ABZ0S4W2_9GAMM</name>
<evidence type="ECO:0000313" key="1">
    <source>
        <dbReference type="EMBL" id="WPL15346.1"/>
    </source>
</evidence>
<organism evidence="1 2">
    <name type="scientific">Thiorhodovibrio winogradskyi</name>
    <dbReference type="NCBI Taxonomy" id="77007"/>
    <lineage>
        <taxon>Bacteria</taxon>
        <taxon>Pseudomonadati</taxon>
        <taxon>Pseudomonadota</taxon>
        <taxon>Gammaproteobacteria</taxon>
        <taxon>Chromatiales</taxon>
        <taxon>Chromatiaceae</taxon>
        <taxon>Thiorhodovibrio</taxon>
    </lineage>
</organism>
<evidence type="ECO:0000313" key="2">
    <source>
        <dbReference type="Proteomes" id="UP001432180"/>
    </source>
</evidence>
<accession>A0ABZ0S4W2</accession>
<proteinExistence type="predicted"/>
<dbReference type="EMBL" id="CP121472">
    <property type="protein sequence ID" value="WPL15346.1"/>
    <property type="molecule type" value="Genomic_DNA"/>
</dbReference>
<keyword evidence="2" id="KW-1185">Reference proteome</keyword>
<sequence length="51" mass="5629">MDLPGVNAQERNREDRLESLRIGAEDMLSLPVDADAEAILTYVDVPERCAA</sequence>
<reference evidence="1 2" key="1">
    <citation type="journal article" date="2023" name="Microorganisms">
        <title>Thiorhodovibrio frisius and Trv. litoralis spp. nov., Two Novel Members from a Clade of Fastidious Purple Sulfur Bacteria That Exhibit Unique Red-Shifted Light-Harvesting Capabilities.</title>
        <authorList>
            <person name="Methner A."/>
            <person name="Kuzyk S.B."/>
            <person name="Petersen J."/>
            <person name="Bauer S."/>
            <person name="Brinkmann H."/>
            <person name="Sichau K."/>
            <person name="Wanner G."/>
            <person name="Wolf J."/>
            <person name="Neumann-Schaal M."/>
            <person name="Henke P."/>
            <person name="Tank M."/>
            <person name="Sproer C."/>
            <person name="Bunk B."/>
            <person name="Overmann J."/>
        </authorList>
    </citation>
    <scope>NUCLEOTIDE SEQUENCE [LARGE SCALE GENOMIC DNA]</scope>
    <source>
        <strain evidence="1 2">DSM 6702</strain>
    </source>
</reference>
<gene>
    <name evidence="1" type="ORF">Thiowin_00237</name>
</gene>
<protein>
    <submittedName>
        <fullName evidence="1">Uncharacterized protein</fullName>
    </submittedName>
</protein>